<organism evidence="2 3">
    <name type="scientific">Pseudoduganella lutea</name>
    <dbReference type="NCBI Taxonomy" id="321985"/>
    <lineage>
        <taxon>Bacteria</taxon>
        <taxon>Pseudomonadati</taxon>
        <taxon>Pseudomonadota</taxon>
        <taxon>Betaproteobacteria</taxon>
        <taxon>Burkholderiales</taxon>
        <taxon>Oxalobacteraceae</taxon>
        <taxon>Telluria group</taxon>
        <taxon>Pseudoduganella</taxon>
    </lineage>
</organism>
<keyword evidence="2" id="KW-0808">Transferase</keyword>
<dbReference type="AlphaFoldDB" id="A0A4P6KV55"/>
<name>A0A4P6KV55_9BURK</name>
<dbReference type="InterPro" id="IPR051531">
    <property type="entry name" value="N-acetyltransferase"/>
</dbReference>
<evidence type="ECO:0000313" key="2">
    <source>
        <dbReference type="EMBL" id="QBE62624.1"/>
    </source>
</evidence>
<sequence>MSNPGIVPQHRRESRVVLTTDRLVLRLWRDDDVAPFVALNADPAVTQYLPGPVTPEQAAQLFAAQNALYAQHGCCYFAAELKESGELAGFVGLKYQDFAMPFAPCHEVGWRLASRYWGKGLASEGARAALRFGFERLGLEEIVSFTVAENVRSRRVMERLGMVRDSGGDFAHPALLADHPLSRHVLYRLPRDAFTEG</sequence>
<reference evidence="2 3" key="1">
    <citation type="submission" date="2019-02" db="EMBL/GenBank/DDBJ databases">
        <title>Draft Genome Sequences of Six Type Strains of the Genus Massilia.</title>
        <authorList>
            <person name="Miess H."/>
            <person name="Frediansyhah A."/>
            <person name="Gross H."/>
        </authorList>
    </citation>
    <scope>NUCLEOTIDE SEQUENCE [LARGE SCALE GENOMIC DNA]</scope>
    <source>
        <strain evidence="2 3">DSM 17473</strain>
    </source>
</reference>
<gene>
    <name evidence="2" type="ORF">EWM63_06275</name>
</gene>
<dbReference type="EMBL" id="CP035913">
    <property type="protein sequence ID" value="QBE62624.1"/>
    <property type="molecule type" value="Genomic_DNA"/>
</dbReference>
<protein>
    <submittedName>
        <fullName evidence="2">N-acetyltransferase</fullName>
    </submittedName>
</protein>
<evidence type="ECO:0000259" key="1">
    <source>
        <dbReference type="PROSITE" id="PS51186"/>
    </source>
</evidence>
<dbReference type="KEGG" id="plue:EWM63_06275"/>
<dbReference type="SUPFAM" id="SSF55729">
    <property type="entry name" value="Acyl-CoA N-acyltransferases (Nat)"/>
    <property type="match status" value="1"/>
</dbReference>
<accession>A0A4P6KV55</accession>
<dbReference type="PANTHER" id="PTHR43792">
    <property type="entry name" value="GNAT FAMILY, PUTATIVE (AFU_ORTHOLOGUE AFUA_3G00765)-RELATED-RELATED"/>
    <property type="match status" value="1"/>
</dbReference>
<dbReference type="GO" id="GO:0016747">
    <property type="term" value="F:acyltransferase activity, transferring groups other than amino-acyl groups"/>
    <property type="evidence" value="ECO:0007669"/>
    <property type="project" value="InterPro"/>
</dbReference>
<keyword evidence="3" id="KW-1185">Reference proteome</keyword>
<dbReference type="InterPro" id="IPR016181">
    <property type="entry name" value="Acyl_CoA_acyltransferase"/>
</dbReference>
<dbReference type="Gene3D" id="3.40.630.30">
    <property type="match status" value="1"/>
</dbReference>
<proteinExistence type="predicted"/>
<dbReference type="PANTHER" id="PTHR43792:SF1">
    <property type="entry name" value="N-ACETYLTRANSFERASE DOMAIN-CONTAINING PROTEIN"/>
    <property type="match status" value="1"/>
</dbReference>
<evidence type="ECO:0000313" key="3">
    <source>
        <dbReference type="Proteomes" id="UP000290637"/>
    </source>
</evidence>
<dbReference type="InterPro" id="IPR000182">
    <property type="entry name" value="GNAT_dom"/>
</dbReference>
<dbReference type="OrthoDB" id="9801656at2"/>
<feature type="domain" description="N-acetyltransferase" evidence="1">
    <location>
        <begin position="23"/>
        <end position="192"/>
    </location>
</feature>
<dbReference type="Pfam" id="PF13302">
    <property type="entry name" value="Acetyltransf_3"/>
    <property type="match status" value="1"/>
</dbReference>
<dbReference type="Proteomes" id="UP000290637">
    <property type="component" value="Chromosome"/>
</dbReference>
<dbReference type="PROSITE" id="PS51186">
    <property type="entry name" value="GNAT"/>
    <property type="match status" value="1"/>
</dbReference>